<dbReference type="GO" id="GO:0005769">
    <property type="term" value="C:early endosome"/>
    <property type="evidence" value="ECO:0007669"/>
    <property type="project" value="TreeGrafter"/>
</dbReference>
<evidence type="ECO:0000256" key="3">
    <source>
        <dbReference type="ARBA" id="ARBA00010883"/>
    </source>
</evidence>
<evidence type="ECO:0000256" key="6">
    <source>
        <dbReference type="ARBA" id="ARBA00023121"/>
    </source>
</evidence>
<dbReference type="InterPro" id="IPR027267">
    <property type="entry name" value="AH/BAR_dom_sf"/>
</dbReference>
<dbReference type="Proteomes" id="UP000008743">
    <property type="component" value="Unassembled WGS sequence"/>
</dbReference>
<feature type="domain" description="PX" evidence="9">
    <location>
        <begin position="36"/>
        <end position="156"/>
    </location>
</feature>
<dbReference type="PROSITE" id="PS50195">
    <property type="entry name" value="PX"/>
    <property type="match status" value="1"/>
</dbReference>
<dbReference type="Gene3D" id="3.30.1520.10">
    <property type="entry name" value="Phox-like domain"/>
    <property type="match status" value="1"/>
</dbReference>
<keyword evidence="7" id="KW-0472">Membrane</keyword>
<reference evidence="10" key="2">
    <citation type="submission" date="2011-02" db="EMBL/GenBank/DDBJ databases">
        <title>The Genome Sequence of Capsaspora owczarzaki ATCC 30864.</title>
        <authorList>
            <consortium name="The Broad Institute Genome Sequencing Platform"/>
            <person name="Russ C."/>
            <person name="Cuomo C."/>
            <person name="Burger G."/>
            <person name="Gray M.W."/>
            <person name="Holland P.W.H."/>
            <person name="King N."/>
            <person name="Lang F.B.F."/>
            <person name="Roger A.J."/>
            <person name="Ruiz-Trillo I."/>
            <person name="Young S.K."/>
            <person name="Zeng Q."/>
            <person name="Gargeya S."/>
            <person name="Alvarado L."/>
            <person name="Berlin A."/>
            <person name="Chapman S.B."/>
            <person name="Chen Z."/>
            <person name="Freedman E."/>
            <person name="Gellesch M."/>
            <person name="Goldberg J."/>
            <person name="Griggs A."/>
            <person name="Gujja S."/>
            <person name="Heilman E."/>
            <person name="Heiman D."/>
            <person name="Howarth C."/>
            <person name="Mehta T."/>
            <person name="Neiman D."/>
            <person name="Pearson M."/>
            <person name="Roberts A."/>
            <person name="Saif S."/>
            <person name="Shea T."/>
            <person name="Shenoy N."/>
            <person name="Sisk P."/>
            <person name="Stolte C."/>
            <person name="Sykes S."/>
            <person name="White J."/>
            <person name="Yandava C."/>
            <person name="Haas B."/>
            <person name="Nusbaum C."/>
            <person name="Birren B."/>
        </authorList>
    </citation>
    <scope>NUCLEOTIDE SEQUENCE</scope>
    <source>
        <strain evidence="10">ATCC 30864</strain>
    </source>
</reference>
<keyword evidence="6" id="KW-0446">Lipid-binding</keyword>
<dbReference type="STRING" id="595528.A0A0D2WVB4"/>
<proteinExistence type="inferred from homology"/>
<dbReference type="GO" id="GO:0034727">
    <property type="term" value="P:piecemeal microautophagy of the nucleus"/>
    <property type="evidence" value="ECO:0007669"/>
    <property type="project" value="TreeGrafter"/>
</dbReference>
<evidence type="ECO:0000256" key="5">
    <source>
        <dbReference type="ARBA" id="ARBA00022490"/>
    </source>
</evidence>
<evidence type="ECO:0000256" key="7">
    <source>
        <dbReference type="ARBA" id="ARBA00023136"/>
    </source>
</evidence>
<dbReference type="Gene3D" id="1.20.1270.60">
    <property type="entry name" value="Arfaptin homology (AH) domain/BAR domain"/>
    <property type="match status" value="1"/>
</dbReference>
<evidence type="ECO:0000313" key="10">
    <source>
        <dbReference type="EMBL" id="KJE96770.1"/>
    </source>
</evidence>
<evidence type="ECO:0000259" key="9">
    <source>
        <dbReference type="PROSITE" id="PS50195"/>
    </source>
</evidence>
<dbReference type="RefSeq" id="XP_004343767.2">
    <property type="nucleotide sequence ID" value="XM_004343717.2"/>
</dbReference>
<dbReference type="InParanoid" id="A0A0D2WVB4"/>
<evidence type="ECO:0000256" key="1">
    <source>
        <dbReference type="ARBA" id="ARBA00004184"/>
    </source>
</evidence>
<dbReference type="SMART" id="SM00312">
    <property type="entry name" value="PX"/>
    <property type="match status" value="1"/>
</dbReference>
<keyword evidence="11" id="KW-1185">Reference proteome</keyword>
<accession>A0A0D2WVB4</accession>
<dbReference type="SUPFAM" id="SSF103657">
    <property type="entry name" value="BAR/IMD domain-like"/>
    <property type="match status" value="1"/>
</dbReference>
<evidence type="ECO:0000313" key="11">
    <source>
        <dbReference type="Proteomes" id="UP000008743"/>
    </source>
</evidence>
<name>A0A0D2WVB4_CAPO3</name>
<dbReference type="Pfam" id="PF09325">
    <property type="entry name" value="Vps5"/>
    <property type="match status" value="1"/>
</dbReference>
<dbReference type="GO" id="GO:0032456">
    <property type="term" value="P:endocytic recycling"/>
    <property type="evidence" value="ECO:0007669"/>
    <property type="project" value="TreeGrafter"/>
</dbReference>
<evidence type="ECO:0000256" key="4">
    <source>
        <dbReference type="ARBA" id="ARBA00022448"/>
    </source>
</evidence>
<dbReference type="OrthoDB" id="205639at2759"/>
<keyword evidence="4" id="KW-0813">Transport</keyword>
<dbReference type="Pfam" id="PF00787">
    <property type="entry name" value="PX"/>
    <property type="match status" value="1"/>
</dbReference>
<protein>
    <recommendedName>
        <fullName evidence="9">PX domain-containing protein</fullName>
    </recommendedName>
</protein>
<evidence type="ECO:0000256" key="2">
    <source>
        <dbReference type="ARBA" id="ARBA00004496"/>
    </source>
</evidence>
<dbReference type="PANTHER" id="PTHR45949:SF2">
    <property type="entry name" value="SORTING NEXIN-4"/>
    <property type="match status" value="1"/>
</dbReference>
<comment type="similarity">
    <text evidence="3">Belongs to the sorting nexin family.</text>
</comment>
<comment type="subcellular location">
    <subcellularLocation>
        <location evidence="2">Cytoplasm</location>
    </subcellularLocation>
    <subcellularLocation>
        <location evidence="1">Endomembrane system</location>
        <topology evidence="1">Peripheral membrane protein</topology>
    </subcellularLocation>
</comment>
<dbReference type="InterPro" id="IPR001683">
    <property type="entry name" value="PX_dom"/>
</dbReference>
<dbReference type="EMBL" id="KE346372">
    <property type="protein sequence ID" value="KJE96770.1"/>
    <property type="molecule type" value="Genomic_DNA"/>
</dbReference>
<dbReference type="GO" id="GO:0015031">
    <property type="term" value="P:protein transport"/>
    <property type="evidence" value="ECO:0007669"/>
    <property type="project" value="TreeGrafter"/>
</dbReference>
<dbReference type="eggNOG" id="KOG2273">
    <property type="taxonomic scope" value="Eukaryota"/>
</dbReference>
<keyword evidence="8" id="KW-0175">Coiled coil</keyword>
<dbReference type="PANTHER" id="PTHR45949">
    <property type="entry name" value="SORTING NEXIN-4"/>
    <property type="match status" value="1"/>
</dbReference>
<dbReference type="GO" id="GO:0035091">
    <property type="term" value="F:phosphatidylinositol binding"/>
    <property type="evidence" value="ECO:0007669"/>
    <property type="project" value="InterPro"/>
</dbReference>
<dbReference type="InterPro" id="IPR036871">
    <property type="entry name" value="PX_dom_sf"/>
</dbReference>
<dbReference type="InterPro" id="IPR015404">
    <property type="entry name" value="Vps5_C"/>
</dbReference>
<evidence type="ECO:0000256" key="8">
    <source>
        <dbReference type="SAM" id="Coils"/>
    </source>
</evidence>
<dbReference type="AlphaFoldDB" id="A0A0D2WVB4"/>
<organism evidence="10 11">
    <name type="scientific">Capsaspora owczarzaki (strain ATCC 30864)</name>
    <dbReference type="NCBI Taxonomy" id="595528"/>
    <lineage>
        <taxon>Eukaryota</taxon>
        <taxon>Filasterea</taxon>
        <taxon>Capsaspora</taxon>
    </lineage>
</organism>
<keyword evidence="5" id="KW-0963">Cytoplasm</keyword>
<dbReference type="GO" id="GO:0061709">
    <property type="term" value="P:reticulophagy"/>
    <property type="evidence" value="ECO:0007669"/>
    <property type="project" value="TreeGrafter"/>
</dbReference>
<dbReference type="EMBL" id="KE346372">
    <property type="protein sequence ID" value="KJE96771.1"/>
    <property type="molecule type" value="Genomic_DNA"/>
</dbReference>
<dbReference type="GO" id="GO:0000422">
    <property type="term" value="P:autophagy of mitochondrion"/>
    <property type="evidence" value="ECO:0007669"/>
    <property type="project" value="TreeGrafter"/>
</dbReference>
<dbReference type="SUPFAM" id="SSF64268">
    <property type="entry name" value="PX domain"/>
    <property type="match status" value="1"/>
</dbReference>
<reference evidence="11" key="1">
    <citation type="submission" date="2011-02" db="EMBL/GenBank/DDBJ databases">
        <title>The Genome Sequence of Capsaspora owczarzaki ATCC 30864.</title>
        <authorList>
            <person name="Russ C."/>
            <person name="Cuomo C."/>
            <person name="Burger G."/>
            <person name="Gray M.W."/>
            <person name="Holland P.W.H."/>
            <person name="King N."/>
            <person name="Lang F.B.F."/>
            <person name="Roger A.J."/>
            <person name="Ruiz-Trillo I."/>
            <person name="Young S.K."/>
            <person name="Zeng Q."/>
            <person name="Gargeya S."/>
            <person name="Alvarado L."/>
            <person name="Berlin A."/>
            <person name="Chapman S.B."/>
            <person name="Chen Z."/>
            <person name="Freedman E."/>
            <person name="Gellesch M."/>
            <person name="Goldberg J."/>
            <person name="Griggs A."/>
            <person name="Gujja S."/>
            <person name="Heilman E."/>
            <person name="Heiman D."/>
            <person name="Howarth C."/>
            <person name="Mehta T."/>
            <person name="Neiman D."/>
            <person name="Pearson M."/>
            <person name="Roberts A."/>
            <person name="Saif S."/>
            <person name="Shea T."/>
            <person name="Shenoy N."/>
            <person name="Sisk P."/>
            <person name="Stolte C."/>
            <person name="Sykes S."/>
            <person name="White J."/>
            <person name="Yandava C."/>
            <person name="Haas B."/>
            <person name="Nusbaum C."/>
            <person name="Birren B."/>
        </authorList>
    </citation>
    <scope>NUCLEOTIDE SEQUENCE</scope>
    <source>
        <strain evidence="11">ATCC 30864</strain>
    </source>
</reference>
<dbReference type="GO" id="GO:0000407">
    <property type="term" value="C:phagophore assembly site"/>
    <property type="evidence" value="ECO:0007669"/>
    <property type="project" value="TreeGrafter"/>
</dbReference>
<dbReference type="FunCoup" id="A0A0D2WVB4">
    <property type="interactions" value="498"/>
</dbReference>
<gene>
    <name evidence="10" type="ORF">CAOG_007043</name>
</gene>
<sequence>MMDAHDDAAVIRARTESTSGAAGSSSQTALEPYDNAALQIFVTDPEKHGSGMDAYVSFCVTTKTTMQEFQAQEFFVRRRYTDFVWLRSKLFSEFSTSVIPQLPSKDVAKHLNRFSPEFLEKRRYFLERFLRRCASHAKLSTSKDLHTFLEAKKWALDTAKKEKGEFLSSVKDSIDKRVASYKLKNPDERFANLRSHANSLGEHLTSLEKIGTKVQKHASDIADDLQEMGPVFTMLANSESELRDVFTQAGQAFDKLATIGHETAEKLDALYNNPVHEYVLYAAASADLLDKRDVVEYQCENAQNTLMKHENERNSLESSDGKAGLGSFFSSKNPELLKQEKLDKLATAIAEDEQTLREKQQEKKETDELVLQEFDSWHSRKVKDFKKILTDLANAQIAHHSQNLKIYESLLPHFEKIDA</sequence>
<feature type="coiled-coil region" evidence="8">
    <location>
        <begin position="292"/>
        <end position="369"/>
    </location>
</feature>